<dbReference type="Gene3D" id="3.40.930.10">
    <property type="entry name" value="Mannitol-specific EII, Chain A"/>
    <property type="match status" value="1"/>
</dbReference>
<dbReference type="Pfam" id="PF00359">
    <property type="entry name" value="PTS_EIIA_2"/>
    <property type="match status" value="1"/>
</dbReference>
<dbReference type="InterPro" id="IPR002178">
    <property type="entry name" value="PTS_EIIA_type-2_dom"/>
</dbReference>
<protein>
    <submittedName>
        <fullName evidence="2">PTS Gat IIA</fullName>
    </submittedName>
</protein>
<dbReference type="AlphaFoldDB" id="A0A0F4LCJ8"/>
<gene>
    <name evidence="2" type="ORF">JF76_06420</name>
</gene>
<dbReference type="CDD" id="cd00211">
    <property type="entry name" value="PTS_IIA_fru"/>
    <property type="match status" value="1"/>
</dbReference>
<evidence type="ECO:0000313" key="3">
    <source>
        <dbReference type="Proteomes" id="UP000033533"/>
    </source>
</evidence>
<dbReference type="RefSeq" id="WP_045927805.1">
    <property type="nucleotide sequence ID" value="NZ_JBHSZS010000009.1"/>
</dbReference>
<name>A0A0F4LCJ8_9LACO</name>
<dbReference type="Proteomes" id="UP000033533">
    <property type="component" value="Unassembled WGS sequence"/>
</dbReference>
<dbReference type="InterPro" id="IPR051541">
    <property type="entry name" value="PTS_SugarTrans_NitroReg"/>
</dbReference>
<sequence length="155" mass="18154">MSSYSDLFDRNLVFWDVNASNCTELYQKIAKELEKFNVVESSYFKALTEREKEFPTGLNTQYLPIALPHANPENVKKAFIAVVKTAGKVKMKQMGTNEDMETNYFFFLGIVKEKQDLQVKLLQRFMQLMNDESFVSSFKKLSKPEEVYEFLVNRF</sequence>
<feature type="domain" description="PTS EIIA type-2" evidence="1">
    <location>
        <begin position="6"/>
        <end position="154"/>
    </location>
</feature>
<dbReference type="PANTHER" id="PTHR47738:SF3">
    <property type="entry name" value="PHOSPHOTRANSFERASE SYSTEM MANNITOL_FRUCTOSE-SPECIFIC IIA DOMAIN CONTAINING PROTEIN"/>
    <property type="match status" value="1"/>
</dbReference>
<dbReference type="SUPFAM" id="SSF55804">
    <property type="entry name" value="Phoshotransferase/anion transport protein"/>
    <property type="match status" value="1"/>
</dbReference>
<reference evidence="2 3" key="1">
    <citation type="submission" date="2014-12" db="EMBL/GenBank/DDBJ databases">
        <title>Comparative genomics of the lactic acid bacteria isolated from the honey bee gut.</title>
        <authorList>
            <person name="Ellegaard K.M."/>
            <person name="Tamarit D."/>
            <person name="Javelind E."/>
            <person name="Olofsson T."/>
            <person name="Andersson S.G."/>
            <person name="Vasquez A."/>
        </authorList>
    </citation>
    <scope>NUCLEOTIDE SEQUENCE [LARGE SCALE GENOMIC DNA]</scope>
    <source>
        <strain evidence="2 3">Biut2</strain>
    </source>
</reference>
<proteinExistence type="predicted"/>
<dbReference type="PATRIC" id="fig|1218493.3.peg.686"/>
<dbReference type="PROSITE" id="PS51094">
    <property type="entry name" value="PTS_EIIA_TYPE_2"/>
    <property type="match status" value="1"/>
</dbReference>
<evidence type="ECO:0000259" key="1">
    <source>
        <dbReference type="PROSITE" id="PS51094"/>
    </source>
</evidence>
<dbReference type="STRING" id="1218493.JF76_06420"/>
<dbReference type="PANTHER" id="PTHR47738">
    <property type="entry name" value="PTS SYSTEM FRUCTOSE-LIKE EIIA COMPONENT-RELATED"/>
    <property type="match status" value="1"/>
</dbReference>
<evidence type="ECO:0000313" key="2">
    <source>
        <dbReference type="EMBL" id="KJY56335.1"/>
    </source>
</evidence>
<dbReference type="OrthoDB" id="370976at2"/>
<dbReference type="InterPro" id="IPR016152">
    <property type="entry name" value="PTrfase/Anion_transptr"/>
</dbReference>
<dbReference type="HOGENOM" id="CLU_072531_6_0_9"/>
<organism evidence="2 3">
    <name type="scientific">Lactobacillus kullabergensis</name>
    <dbReference type="NCBI Taxonomy" id="1218493"/>
    <lineage>
        <taxon>Bacteria</taxon>
        <taxon>Bacillati</taxon>
        <taxon>Bacillota</taxon>
        <taxon>Bacilli</taxon>
        <taxon>Lactobacillales</taxon>
        <taxon>Lactobacillaceae</taxon>
        <taxon>Lactobacillus</taxon>
    </lineage>
</organism>
<dbReference type="EMBL" id="JXBY01000016">
    <property type="protein sequence ID" value="KJY56335.1"/>
    <property type="molecule type" value="Genomic_DNA"/>
</dbReference>
<accession>A0A0F4LCJ8</accession>
<comment type="caution">
    <text evidence="2">The sequence shown here is derived from an EMBL/GenBank/DDBJ whole genome shotgun (WGS) entry which is preliminary data.</text>
</comment>